<dbReference type="GO" id="GO:0016989">
    <property type="term" value="F:sigma factor antagonist activity"/>
    <property type="evidence" value="ECO:0007669"/>
    <property type="project" value="InterPro"/>
</dbReference>
<reference evidence="2 3" key="1">
    <citation type="submission" date="2019-07" db="EMBL/GenBank/DDBJ databases">
        <title>Tepidimonas alkaliphilus YIM 72238 draft genome.</title>
        <authorList>
            <person name="Da Costa M.S."/>
            <person name="Froufe H.J.C."/>
            <person name="Egas C."/>
            <person name="Albuquerque L."/>
        </authorList>
    </citation>
    <scope>NUCLEOTIDE SEQUENCE [LARGE SCALE GENOMIC DNA]</scope>
    <source>
        <strain evidence="2 3">YIM 72238</strain>
    </source>
</reference>
<feature type="domain" description="Anti sigma-E protein RseA N-terminal" evidence="1">
    <location>
        <begin position="25"/>
        <end position="107"/>
    </location>
</feature>
<sequence length="202" mass="20948">MDIKDITSSTATARQAAAGRRAGWSALFDGECAPHELDFLLADDDAAQRDAAWDVYRCIGEALRAQEAARPQGADPAFVQAVMAQVRAQPHAPAQPVRWPVRPAPRAANGPWQRWGMAAAVAAAVGLVALAAWQTAGLGGHDAQWAATPLPATAPAAGGVAGGARDPQLEELVAAHRSWGHASALNAPAGFLRTVAYEAPGR</sequence>
<dbReference type="InterPro" id="IPR036147">
    <property type="entry name" value="Anti-sigma_E_RseA_N_sf"/>
</dbReference>
<dbReference type="Proteomes" id="UP000315736">
    <property type="component" value="Unassembled WGS sequence"/>
</dbReference>
<organism evidence="2 3">
    <name type="scientific">Tepidimonas alkaliphilus</name>
    <dbReference type="NCBI Taxonomy" id="2588942"/>
    <lineage>
        <taxon>Bacteria</taxon>
        <taxon>Pseudomonadati</taxon>
        <taxon>Pseudomonadota</taxon>
        <taxon>Betaproteobacteria</taxon>
        <taxon>Burkholderiales</taxon>
        <taxon>Tepidimonas</taxon>
    </lineage>
</organism>
<dbReference type="EMBL" id="VJNB01000011">
    <property type="protein sequence ID" value="TSE18706.1"/>
    <property type="molecule type" value="Genomic_DNA"/>
</dbReference>
<evidence type="ECO:0000313" key="3">
    <source>
        <dbReference type="Proteomes" id="UP000315736"/>
    </source>
</evidence>
<evidence type="ECO:0000313" key="2">
    <source>
        <dbReference type="EMBL" id="TSE18706.1"/>
    </source>
</evidence>
<protein>
    <recommendedName>
        <fullName evidence="1">Anti sigma-E protein RseA N-terminal domain-containing protein</fullName>
    </recommendedName>
</protein>
<proteinExistence type="predicted"/>
<gene>
    <name evidence="2" type="ORF">Talka_01997</name>
</gene>
<dbReference type="SUPFAM" id="SSF89069">
    <property type="entry name" value="N-terminal, cytoplasmic domain of anti-sigmaE factor RseA"/>
    <property type="match status" value="1"/>
</dbReference>
<evidence type="ECO:0000259" key="1">
    <source>
        <dbReference type="Pfam" id="PF03872"/>
    </source>
</evidence>
<accession>A0A554W548</accession>
<comment type="caution">
    <text evidence="2">The sequence shown here is derived from an EMBL/GenBank/DDBJ whole genome shotgun (WGS) entry which is preliminary data.</text>
</comment>
<dbReference type="InterPro" id="IPR005572">
    <property type="entry name" value="Anti-sigma_E_RseA_N"/>
</dbReference>
<dbReference type="Gene3D" id="1.10.10.880">
    <property type="entry name" value="Anti sigma-E protein RseA, N-terminal domain"/>
    <property type="match status" value="1"/>
</dbReference>
<dbReference type="PANTHER" id="PTHR38104">
    <property type="match status" value="1"/>
</dbReference>
<dbReference type="PANTHER" id="PTHR38104:SF1">
    <property type="entry name" value="ANTI-SIGMA-E FACTOR RSEA"/>
    <property type="match status" value="1"/>
</dbReference>
<keyword evidence="3" id="KW-1185">Reference proteome</keyword>
<dbReference type="InterPro" id="IPR052383">
    <property type="entry name" value="Anti-sigma-E_RseA-like"/>
</dbReference>
<dbReference type="OrthoDB" id="8561243at2"/>
<dbReference type="RefSeq" id="WP_143891187.1">
    <property type="nucleotide sequence ID" value="NZ_VJNB01000011.1"/>
</dbReference>
<dbReference type="Pfam" id="PF03872">
    <property type="entry name" value="RseA_N"/>
    <property type="match status" value="1"/>
</dbReference>
<dbReference type="AlphaFoldDB" id="A0A554W548"/>
<name>A0A554W548_9BURK</name>